<protein>
    <submittedName>
        <fullName evidence="1">Uncharacterized protein</fullName>
    </submittedName>
</protein>
<dbReference type="AlphaFoldDB" id="A0A2M7G3R8"/>
<gene>
    <name evidence="1" type="ORF">COW36_13660</name>
</gene>
<accession>A0A2M7G3R8</accession>
<dbReference type="Proteomes" id="UP000231019">
    <property type="component" value="Unassembled WGS sequence"/>
</dbReference>
<proteinExistence type="predicted"/>
<sequence length="104" mass="11916">MAPIICPLFPVKIVLRWYLAEPIQGSLLQISVSKSSFVFALALSIERGCRKTFFMSESGTTQFNYKQVEKMISNAELTETELSQRLTEVYEHDVYTLHITEPPK</sequence>
<organism evidence="1 2">
    <name type="scientific">bacterium (Candidatus Blackallbacteria) CG17_big_fil_post_rev_8_21_14_2_50_48_46</name>
    <dbReference type="NCBI Taxonomy" id="2014261"/>
    <lineage>
        <taxon>Bacteria</taxon>
        <taxon>Candidatus Blackallbacteria</taxon>
    </lineage>
</organism>
<evidence type="ECO:0000313" key="1">
    <source>
        <dbReference type="EMBL" id="PIW16371.1"/>
    </source>
</evidence>
<evidence type="ECO:0000313" key="2">
    <source>
        <dbReference type="Proteomes" id="UP000231019"/>
    </source>
</evidence>
<comment type="caution">
    <text evidence="1">The sequence shown here is derived from an EMBL/GenBank/DDBJ whole genome shotgun (WGS) entry which is preliminary data.</text>
</comment>
<dbReference type="EMBL" id="PFFQ01000038">
    <property type="protein sequence ID" value="PIW16371.1"/>
    <property type="molecule type" value="Genomic_DNA"/>
</dbReference>
<name>A0A2M7G3R8_9BACT</name>
<reference evidence="1 2" key="1">
    <citation type="submission" date="2017-09" db="EMBL/GenBank/DDBJ databases">
        <title>Depth-based differentiation of microbial function through sediment-hosted aquifers and enrichment of novel symbionts in the deep terrestrial subsurface.</title>
        <authorList>
            <person name="Probst A.J."/>
            <person name="Ladd B."/>
            <person name="Jarett J.K."/>
            <person name="Geller-Mcgrath D.E."/>
            <person name="Sieber C.M."/>
            <person name="Emerson J.B."/>
            <person name="Anantharaman K."/>
            <person name="Thomas B.C."/>
            <person name="Malmstrom R."/>
            <person name="Stieglmeier M."/>
            <person name="Klingl A."/>
            <person name="Woyke T."/>
            <person name="Ryan C.M."/>
            <person name="Banfield J.F."/>
        </authorList>
    </citation>
    <scope>NUCLEOTIDE SEQUENCE [LARGE SCALE GENOMIC DNA]</scope>
    <source>
        <strain evidence="1">CG17_big_fil_post_rev_8_21_14_2_50_48_46</strain>
    </source>
</reference>